<dbReference type="InterPro" id="IPR010982">
    <property type="entry name" value="Lambda_DNA-bd_dom_sf"/>
</dbReference>
<feature type="domain" description="HTH cro/C1-type" evidence="1">
    <location>
        <begin position="6"/>
        <end position="61"/>
    </location>
</feature>
<sequence>MIGKKIKEYRLALKLTGETLSSYAGIKRSYLSQIENEKKIPPMETFMNLVKAIAYLSPITIDNEYEVLTEDGYEEFSKLLKVDIEYIQSDIPRYSINVYLGKTIIYSDTEEIDKEDFDDPYIPSKADVLDEIISEKYFYWRSDISEYNLLELEQHKDKFPLAYHDENVIQSLFIWWQNTILGDIFYTATGDIEDDDDKKIELNDNELDLIFQIGALRNQSGEFAVDEKDDTTNFSKELLDGRTIIFDLRSIHDKNIKLLLDGSILSAKELEMLNVSLGAIRYARLDK</sequence>
<dbReference type="AlphaFoldDB" id="A0A1E7G150"/>
<dbReference type="GO" id="GO:0003677">
    <property type="term" value="F:DNA binding"/>
    <property type="evidence" value="ECO:0007669"/>
    <property type="project" value="InterPro"/>
</dbReference>
<organism evidence="2 3">
    <name type="scientific">Lactococcus cremoris subsp. cremoris IBB477</name>
    <dbReference type="NCBI Taxonomy" id="1449093"/>
    <lineage>
        <taxon>Bacteria</taxon>
        <taxon>Bacillati</taxon>
        <taxon>Bacillota</taxon>
        <taxon>Bacilli</taxon>
        <taxon>Lactobacillales</taxon>
        <taxon>Streptococcaceae</taxon>
        <taxon>Lactococcus</taxon>
        <taxon>Lactococcus cremoris subsp. cremoris</taxon>
    </lineage>
</organism>
<evidence type="ECO:0000259" key="1">
    <source>
        <dbReference type="PROSITE" id="PS50943"/>
    </source>
</evidence>
<reference evidence="2 3" key="1">
    <citation type="journal article" date="2016" name="Appl. Microbiol. Biotechnol.">
        <title>Adhesion of the genome-sequenced Lactococcus lactis subsp. cremoris IBB477 strain is mediated by specific molecular determinants.</title>
        <authorList>
            <person name="Radziwill-Bienkowska J.M."/>
            <person name="Le D.T."/>
            <person name="Szczesny P."/>
            <person name="Duviau M.P."/>
            <person name="Aleksandrzak-Piekarczyk T."/>
            <person name="Loubiere P."/>
            <person name="Mercier-Bonin M."/>
            <person name="Bardowski J.K."/>
            <person name="Kowalczyk M."/>
        </authorList>
    </citation>
    <scope>NUCLEOTIDE SEQUENCE [LARGE SCALE GENOMIC DNA]</scope>
    <source>
        <strain evidence="2 3">IBB477</strain>
    </source>
</reference>
<evidence type="ECO:0000313" key="2">
    <source>
        <dbReference type="EMBL" id="OEU38686.1"/>
    </source>
</evidence>
<dbReference type="InterPro" id="IPR001387">
    <property type="entry name" value="Cro/C1-type_HTH"/>
</dbReference>
<gene>
    <name evidence="2" type="ORF">AJ89_12905</name>
</gene>
<dbReference type="SUPFAM" id="SSF47413">
    <property type="entry name" value="lambda repressor-like DNA-binding domains"/>
    <property type="match status" value="1"/>
</dbReference>
<dbReference type="SMART" id="SM00530">
    <property type="entry name" value="HTH_XRE"/>
    <property type="match status" value="1"/>
</dbReference>
<dbReference type="Pfam" id="PF01381">
    <property type="entry name" value="HTH_3"/>
    <property type="match status" value="1"/>
</dbReference>
<comment type="caution">
    <text evidence="2">The sequence shown here is derived from an EMBL/GenBank/DDBJ whole genome shotgun (WGS) entry which is preliminary data.</text>
</comment>
<proteinExistence type="predicted"/>
<dbReference type="EMBL" id="JMMZ01000035">
    <property type="protein sequence ID" value="OEU38686.1"/>
    <property type="molecule type" value="Genomic_DNA"/>
</dbReference>
<name>A0A1E7G150_LACLC</name>
<dbReference type="CDD" id="cd00093">
    <property type="entry name" value="HTH_XRE"/>
    <property type="match status" value="1"/>
</dbReference>
<protein>
    <recommendedName>
        <fullName evidence="1">HTH cro/C1-type domain-containing protein</fullName>
    </recommendedName>
</protein>
<dbReference type="Proteomes" id="UP000176236">
    <property type="component" value="Chromosome"/>
</dbReference>
<dbReference type="PROSITE" id="PS50943">
    <property type="entry name" value="HTH_CROC1"/>
    <property type="match status" value="1"/>
</dbReference>
<evidence type="ECO:0000313" key="3">
    <source>
        <dbReference type="Proteomes" id="UP000176236"/>
    </source>
</evidence>
<dbReference type="Gene3D" id="1.10.260.40">
    <property type="entry name" value="lambda repressor-like DNA-binding domains"/>
    <property type="match status" value="1"/>
</dbReference>
<accession>A0A1E7G150</accession>
<dbReference type="RefSeq" id="WP_032951173.1">
    <property type="nucleotide sequence ID" value="NZ_CM007353.1"/>
</dbReference>